<accession>A0A8H4QRL1</accession>
<sequence length="314" mass="34020">MAELTIADLEPLPSTYQSSRAVFDVLIGEDTALPLIEAFSSGDNITLRSMLSQPQWTKIALEKPHCIYYQERPSDDKSDVRRVSAKATLTLERLIIIAARDGHAAAVSTLLSFASQQGLKPSSVITRWAVDRAINNGHAAVIEAMASADPTVVTFPLGHSNRPLVQAVKRKQTEVVAVLLQLGADPTRTDEVVSYNLSLLSLAARVEGTRMTELLLKHGVSVACSGALHLAANRGNLDTMRLLMQHGADVNELLPEDTLSPPHRSLYRSWTPMHFAASGGQVDAIKLLESNGARSDVKDGNGRTPAQLLEQHKP</sequence>
<feature type="region of interest" description="Disordered" evidence="4">
    <location>
        <begin position="293"/>
        <end position="314"/>
    </location>
</feature>
<dbReference type="SMART" id="SM00248">
    <property type="entry name" value="ANK"/>
    <property type="match status" value="4"/>
</dbReference>
<name>A0A8H4QRL1_9HELO</name>
<comment type="caution">
    <text evidence="5">The sequence shown here is derived from an EMBL/GenBank/DDBJ whole genome shotgun (WGS) entry which is preliminary data.</text>
</comment>
<keyword evidence="6" id="KW-1185">Reference proteome</keyword>
<dbReference type="Proteomes" id="UP000566819">
    <property type="component" value="Unassembled WGS sequence"/>
</dbReference>
<feature type="repeat" description="ANK" evidence="3">
    <location>
        <begin position="159"/>
        <end position="191"/>
    </location>
</feature>
<dbReference type="InterPro" id="IPR036770">
    <property type="entry name" value="Ankyrin_rpt-contain_sf"/>
</dbReference>
<dbReference type="EMBL" id="JAAMPI010002281">
    <property type="protein sequence ID" value="KAF4615878.1"/>
    <property type="molecule type" value="Genomic_DNA"/>
</dbReference>
<dbReference type="Pfam" id="PF13637">
    <property type="entry name" value="Ank_4"/>
    <property type="match status" value="1"/>
</dbReference>
<dbReference type="Gene3D" id="1.25.40.20">
    <property type="entry name" value="Ankyrin repeat-containing domain"/>
    <property type="match status" value="2"/>
</dbReference>
<evidence type="ECO:0000256" key="2">
    <source>
        <dbReference type="ARBA" id="ARBA00023043"/>
    </source>
</evidence>
<proteinExistence type="predicted"/>
<evidence type="ECO:0000256" key="3">
    <source>
        <dbReference type="PROSITE-ProRule" id="PRU00023"/>
    </source>
</evidence>
<feature type="repeat" description="ANK" evidence="3">
    <location>
        <begin position="268"/>
        <end position="300"/>
    </location>
</feature>
<evidence type="ECO:0000313" key="6">
    <source>
        <dbReference type="Proteomes" id="UP000566819"/>
    </source>
</evidence>
<evidence type="ECO:0008006" key="7">
    <source>
        <dbReference type="Google" id="ProtNLM"/>
    </source>
</evidence>
<feature type="repeat" description="ANK" evidence="3">
    <location>
        <begin position="227"/>
        <end position="251"/>
    </location>
</feature>
<dbReference type="OrthoDB" id="3485962at2759"/>
<organism evidence="5 6">
    <name type="scientific">Cudoniella acicularis</name>
    <dbReference type="NCBI Taxonomy" id="354080"/>
    <lineage>
        <taxon>Eukaryota</taxon>
        <taxon>Fungi</taxon>
        <taxon>Dikarya</taxon>
        <taxon>Ascomycota</taxon>
        <taxon>Pezizomycotina</taxon>
        <taxon>Leotiomycetes</taxon>
        <taxon>Helotiales</taxon>
        <taxon>Tricladiaceae</taxon>
        <taxon>Cudoniella</taxon>
    </lineage>
</organism>
<reference evidence="5 6" key="1">
    <citation type="submission" date="2020-03" db="EMBL/GenBank/DDBJ databases">
        <title>Draft Genome Sequence of Cudoniella acicularis.</title>
        <authorList>
            <person name="Buettner E."/>
            <person name="Kellner H."/>
        </authorList>
    </citation>
    <scope>NUCLEOTIDE SEQUENCE [LARGE SCALE GENOMIC DNA]</scope>
    <source>
        <strain evidence="5 6">DSM 108380</strain>
    </source>
</reference>
<keyword evidence="2 3" id="KW-0040">ANK repeat</keyword>
<evidence type="ECO:0000256" key="4">
    <source>
        <dbReference type="SAM" id="MobiDB-lite"/>
    </source>
</evidence>
<gene>
    <name evidence="5" type="ORF">G7Y89_g15237</name>
</gene>
<evidence type="ECO:0000256" key="1">
    <source>
        <dbReference type="ARBA" id="ARBA00022737"/>
    </source>
</evidence>
<dbReference type="PROSITE" id="PS50088">
    <property type="entry name" value="ANK_REPEAT"/>
    <property type="match status" value="3"/>
</dbReference>
<dbReference type="SUPFAM" id="SSF48403">
    <property type="entry name" value="Ankyrin repeat"/>
    <property type="match status" value="1"/>
</dbReference>
<dbReference type="PANTHER" id="PTHR24198">
    <property type="entry name" value="ANKYRIN REPEAT AND PROTEIN KINASE DOMAIN-CONTAINING PROTEIN"/>
    <property type="match status" value="1"/>
</dbReference>
<keyword evidence="1" id="KW-0677">Repeat</keyword>
<dbReference type="InterPro" id="IPR002110">
    <property type="entry name" value="Ankyrin_rpt"/>
</dbReference>
<dbReference type="PROSITE" id="PS50297">
    <property type="entry name" value="ANK_REP_REGION"/>
    <property type="match status" value="2"/>
</dbReference>
<evidence type="ECO:0000313" key="5">
    <source>
        <dbReference type="EMBL" id="KAF4615878.1"/>
    </source>
</evidence>
<protein>
    <recommendedName>
        <fullName evidence="7">Ankyrin</fullName>
    </recommendedName>
</protein>
<dbReference type="PANTHER" id="PTHR24198:SF165">
    <property type="entry name" value="ANKYRIN REPEAT-CONTAINING PROTEIN-RELATED"/>
    <property type="match status" value="1"/>
</dbReference>
<dbReference type="AlphaFoldDB" id="A0A8H4QRL1"/>